<comment type="caution">
    <text evidence="11">The sequence shown here is derived from an EMBL/GenBank/DDBJ whole genome shotgun (WGS) entry which is preliminary data.</text>
</comment>
<evidence type="ECO:0000256" key="6">
    <source>
        <dbReference type="ARBA" id="ARBA00023014"/>
    </source>
</evidence>
<dbReference type="GO" id="GO:0033958">
    <property type="term" value="F:DNA-deoxyinosine glycosylase activity"/>
    <property type="evidence" value="ECO:0007669"/>
    <property type="project" value="InterPro"/>
</dbReference>
<sequence>MTSNSPGMPTLLADKATSLAALDEAIITCTACPRLVTWREECARVKRASFSSEEYWGKPIPGFGDENANIVIVGLAPAAHGGNRTGRMFTGDRSGDFLFASLFRVGLASQPASVSRNDGLHLRRTRVTAPVHCAPPENKPTSVERMTCAPFLAKELQLLAKTLKVAVVLGGFGWQALLAVLRQSGWTIPRPQPRFGHAATVVFTHPDGRELTLIGCFHPSQQNTFTGRLTEPMMDTIFEQAREVADS</sequence>
<keyword evidence="2" id="KW-0479">Metal-binding</keyword>
<dbReference type="CDD" id="cd10031">
    <property type="entry name" value="UDG-F5_TTUDGB_like"/>
    <property type="match status" value="1"/>
</dbReference>
<keyword evidence="3" id="KW-0227">DNA damage</keyword>
<dbReference type="GO" id="GO:0046872">
    <property type="term" value="F:metal ion binding"/>
    <property type="evidence" value="ECO:0007669"/>
    <property type="project" value="UniProtKB-KW"/>
</dbReference>
<dbReference type="Proteomes" id="UP000470875">
    <property type="component" value="Unassembled WGS sequence"/>
</dbReference>
<accession>A0A6N7W716</accession>
<dbReference type="GO" id="GO:0051539">
    <property type="term" value="F:4 iron, 4 sulfur cluster binding"/>
    <property type="evidence" value="ECO:0007669"/>
    <property type="project" value="UniProtKB-KW"/>
</dbReference>
<evidence type="ECO:0000256" key="5">
    <source>
        <dbReference type="ARBA" id="ARBA00023004"/>
    </source>
</evidence>
<protein>
    <recommendedName>
        <fullName evidence="9">Type-5 uracil-DNA glycosylase</fullName>
    </recommendedName>
</protein>
<feature type="domain" description="Uracil-DNA glycosylase-like" evidence="10">
    <location>
        <begin position="61"/>
        <end position="238"/>
    </location>
</feature>
<evidence type="ECO:0000313" key="12">
    <source>
        <dbReference type="Proteomes" id="UP000470875"/>
    </source>
</evidence>
<dbReference type="Gene3D" id="3.40.470.10">
    <property type="entry name" value="Uracil-DNA glycosylase-like domain"/>
    <property type="match status" value="1"/>
</dbReference>
<dbReference type="GO" id="GO:0004844">
    <property type="term" value="F:uracil DNA N-glycosylase activity"/>
    <property type="evidence" value="ECO:0007669"/>
    <property type="project" value="InterPro"/>
</dbReference>
<dbReference type="Pfam" id="PF03167">
    <property type="entry name" value="UDG"/>
    <property type="match status" value="1"/>
</dbReference>
<dbReference type="InterPro" id="IPR044147">
    <property type="entry name" value="UdgB-like"/>
</dbReference>
<keyword evidence="5" id="KW-0408">Iron</keyword>
<proteinExistence type="inferred from homology"/>
<keyword evidence="7" id="KW-0234">DNA repair</keyword>
<dbReference type="AlphaFoldDB" id="A0A6N7W716"/>
<name>A0A6N7W716_9ACTO</name>
<evidence type="ECO:0000259" key="10">
    <source>
        <dbReference type="SMART" id="SM00986"/>
    </source>
</evidence>
<keyword evidence="6" id="KW-0411">Iron-sulfur</keyword>
<evidence type="ECO:0000256" key="3">
    <source>
        <dbReference type="ARBA" id="ARBA00022763"/>
    </source>
</evidence>
<dbReference type="GO" id="GO:0006284">
    <property type="term" value="P:base-excision repair"/>
    <property type="evidence" value="ECO:0007669"/>
    <property type="project" value="InterPro"/>
</dbReference>
<evidence type="ECO:0000256" key="4">
    <source>
        <dbReference type="ARBA" id="ARBA00022801"/>
    </source>
</evidence>
<keyword evidence="1" id="KW-0004">4Fe-4S</keyword>
<evidence type="ECO:0000256" key="8">
    <source>
        <dbReference type="ARBA" id="ARBA00023779"/>
    </source>
</evidence>
<dbReference type="SMART" id="SM00987">
    <property type="entry name" value="UreE_C"/>
    <property type="match status" value="1"/>
</dbReference>
<keyword evidence="4" id="KW-0378">Hydrolase</keyword>
<dbReference type="PANTHER" id="PTHR33693">
    <property type="entry name" value="TYPE-5 URACIL-DNA GLYCOSYLASE"/>
    <property type="match status" value="1"/>
</dbReference>
<evidence type="ECO:0000313" key="11">
    <source>
        <dbReference type="EMBL" id="MSS84026.1"/>
    </source>
</evidence>
<comment type="similarity">
    <text evidence="8">Belongs to the uracil-DNA glycosylase (UDG) superfamily. Type 5 (UDGb) family.</text>
</comment>
<organism evidence="11 12">
    <name type="scientific">Scrofimicrobium canadense</name>
    <dbReference type="NCBI Taxonomy" id="2652290"/>
    <lineage>
        <taxon>Bacteria</taxon>
        <taxon>Bacillati</taxon>
        <taxon>Actinomycetota</taxon>
        <taxon>Actinomycetes</taxon>
        <taxon>Actinomycetales</taxon>
        <taxon>Actinomycetaceae</taxon>
        <taxon>Scrofimicrobium</taxon>
    </lineage>
</organism>
<gene>
    <name evidence="11" type="ORF">FYJ24_04445</name>
</gene>
<dbReference type="PANTHER" id="PTHR33693:SF3">
    <property type="entry name" value="TYPE-5 URACIL-DNA GLYCOSYLASE"/>
    <property type="match status" value="1"/>
</dbReference>
<dbReference type="InterPro" id="IPR051536">
    <property type="entry name" value="UDG_Type-4/5"/>
</dbReference>
<dbReference type="SMART" id="SM00986">
    <property type="entry name" value="UDG"/>
    <property type="match status" value="1"/>
</dbReference>
<reference evidence="11 12" key="1">
    <citation type="submission" date="2019-08" db="EMBL/GenBank/DDBJ databases">
        <title>In-depth cultivation of the pig gut microbiome towards novel bacterial diversity and tailored functional studies.</title>
        <authorList>
            <person name="Wylensek D."/>
            <person name="Hitch T.C.A."/>
            <person name="Clavel T."/>
        </authorList>
    </citation>
    <scope>NUCLEOTIDE SEQUENCE [LARGE SCALE GENOMIC DNA]</scope>
    <source>
        <strain evidence="11 12">WB03_NA08</strain>
    </source>
</reference>
<dbReference type="InterPro" id="IPR036895">
    <property type="entry name" value="Uracil-DNA_glycosylase-like_sf"/>
</dbReference>
<evidence type="ECO:0000256" key="7">
    <source>
        <dbReference type="ARBA" id="ARBA00023204"/>
    </source>
</evidence>
<dbReference type="SUPFAM" id="SSF52141">
    <property type="entry name" value="Uracil-DNA glycosylase-like"/>
    <property type="match status" value="1"/>
</dbReference>
<dbReference type="InterPro" id="IPR005122">
    <property type="entry name" value="Uracil-DNA_glycosylase-like"/>
</dbReference>
<evidence type="ECO:0000256" key="2">
    <source>
        <dbReference type="ARBA" id="ARBA00022723"/>
    </source>
</evidence>
<dbReference type="EMBL" id="VULO01000004">
    <property type="protein sequence ID" value="MSS84026.1"/>
    <property type="molecule type" value="Genomic_DNA"/>
</dbReference>
<keyword evidence="12" id="KW-1185">Reference proteome</keyword>
<evidence type="ECO:0000256" key="1">
    <source>
        <dbReference type="ARBA" id="ARBA00022485"/>
    </source>
</evidence>
<evidence type="ECO:0000256" key="9">
    <source>
        <dbReference type="ARBA" id="ARBA00023887"/>
    </source>
</evidence>